<feature type="domain" description="Flavodoxin-like" evidence="2">
    <location>
        <begin position="173"/>
        <end position="365"/>
    </location>
</feature>
<proteinExistence type="inferred from homology"/>
<sequence length="583" mass="62518">MRGFVDERRVQKKRECVLRGIARILTSCRTPKMLVEEAQPRLPNGPTLCGDMSKTVSPDWQRWFPALFKNAELLSGVVGGPLVVGLLTPQRNAMTLAAKDVHSSFFGLYRQVFQAGLLKAFRGGSRLRARSLTRLYLRSSQFLSAIVSMGNACSEAPIQKGLPPMKKATGPSVAIVYYSTYGHVKVMADEIKKGLESTGVSVDLFQVPETLPPSALQAMGAPEKPADVMLLERAFLSELPKYDGFMFGMPTRFGMMASQMKAFFDGTGSLWQNGALAGKLGATFVSTGTQQGGQETTHFTAVTQLVHHGMCYVPLGYQAGGEGQFDLSEIHGGSPWGASTLAGPDGSRQPSALELNIAKKQGEVFGTAVKRTTAPAASKKGKVCIVYYSMYGHVKKLADEIAASMKEEGVSVDMFQTPELLGADVLKKMGAPAKPSDTVMDHAKVQQLADYDGLLFGIPTRFGSASAQMKAFFDSTGSLWQSGALAGKLTGSFCSTGTINGGQESTHMTTMTNMVHHGMIYVPLGYQAGGDGQFDMTEIHGGSPWGASTYAGADGSRQASAMELKIARRQGKVFASKVKQMMK</sequence>
<dbReference type="InterPro" id="IPR005025">
    <property type="entry name" value="FMN_Rdtase-like_dom"/>
</dbReference>
<name>A0A1Q9EJH9_SYMMI</name>
<comment type="caution">
    <text evidence="3">The sequence shown here is derived from an EMBL/GenBank/DDBJ whole genome shotgun (WGS) entry which is preliminary data.</text>
</comment>
<dbReference type="PANTHER" id="PTHR30546">
    <property type="entry name" value="FLAVODOXIN-RELATED PROTEIN WRBA-RELATED"/>
    <property type="match status" value="1"/>
</dbReference>
<dbReference type="InterPro" id="IPR010089">
    <property type="entry name" value="Flavoprotein_WrbA-like"/>
</dbReference>
<dbReference type="FunFam" id="3.40.50.360:FF:000001">
    <property type="entry name" value="NAD(P)H dehydrogenase (Quinone) FQR1-like"/>
    <property type="match status" value="2"/>
</dbReference>
<protein>
    <submittedName>
        <fullName evidence="3">Minor allergen Alt a 7</fullName>
    </submittedName>
</protein>
<dbReference type="EMBL" id="LSRX01000135">
    <property type="protein sequence ID" value="OLQ07606.1"/>
    <property type="molecule type" value="Genomic_DNA"/>
</dbReference>
<evidence type="ECO:0000259" key="2">
    <source>
        <dbReference type="PROSITE" id="PS50902"/>
    </source>
</evidence>
<evidence type="ECO:0000313" key="4">
    <source>
        <dbReference type="Proteomes" id="UP000186817"/>
    </source>
</evidence>
<dbReference type="AlphaFoldDB" id="A0A1Q9EJH9"/>
<dbReference type="OrthoDB" id="504689at2759"/>
<dbReference type="InterPro" id="IPR029039">
    <property type="entry name" value="Flavoprotein-like_sf"/>
</dbReference>
<dbReference type="Gene3D" id="3.40.50.360">
    <property type="match status" value="2"/>
</dbReference>
<dbReference type="GO" id="GO:0016020">
    <property type="term" value="C:membrane"/>
    <property type="evidence" value="ECO:0007669"/>
    <property type="project" value="TreeGrafter"/>
</dbReference>
<dbReference type="GO" id="GO:0003955">
    <property type="term" value="F:NAD(P)H dehydrogenase (quinone) activity"/>
    <property type="evidence" value="ECO:0007669"/>
    <property type="project" value="InterPro"/>
</dbReference>
<dbReference type="Pfam" id="PF03358">
    <property type="entry name" value="FMN_red"/>
    <property type="match status" value="2"/>
</dbReference>
<dbReference type="NCBIfam" id="TIGR01755">
    <property type="entry name" value="flav_wrbA"/>
    <property type="match status" value="2"/>
</dbReference>
<evidence type="ECO:0000313" key="3">
    <source>
        <dbReference type="EMBL" id="OLQ07606.1"/>
    </source>
</evidence>
<reference evidence="3 4" key="1">
    <citation type="submission" date="2016-02" db="EMBL/GenBank/DDBJ databases">
        <title>Genome analysis of coral dinoflagellate symbionts highlights evolutionary adaptations to a symbiotic lifestyle.</title>
        <authorList>
            <person name="Aranda M."/>
            <person name="Li Y."/>
            <person name="Liew Y.J."/>
            <person name="Baumgarten S."/>
            <person name="Simakov O."/>
            <person name="Wilson M."/>
            <person name="Piel J."/>
            <person name="Ashoor H."/>
            <person name="Bougouffa S."/>
            <person name="Bajic V.B."/>
            <person name="Ryu T."/>
            <person name="Ravasi T."/>
            <person name="Bayer T."/>
            <person name="Micklem G."/>
            <person name="Kim H."/>
            <person name="Bhak J."/>
            <person name="Lajeunesse T.C."/>
            <person name="Voolstra C.R."/>
        </authorList>
    </citation>
    <scope>NUCLEOTIDE SEQUENCE [LARGE SCALE GENOMIC DNA]</scope>
    <source>
        <strain evidence="3 4">CCMP2467</strain>
    </source>
</reference>
<gene>
    <name evidence="3" type="primary">ALTA7</name>
    <name evidence="3" type="ORF">AK812_SmicGene8967</name>
</gene>
<dbReference type="NCBIfam" id="NF002999">
    <property type="entry name" value="PRK03767.1"/>
    <property type="match status" value="2"/>
</dbReference>
<feature type="domain" description="Flavodoxin-like" evidence="2">
    <location>
        <begin position="383"/>
        <end position="574"/>
    </location>
</feature>
<dbReference type="InterPro" id="IPR008254">
    <property type="entry name" value="Flavodoxin/NO_synth"/>
</dbReference>
<dbReference type="PROSITE" id="PS50902">
    <property type="entry name" value="FLAVODOXIN_LIKE"/>
    <property type="match status" value="2"/>
</dbReference>
<organism evidence="3 4">
    <name type="scientific">Symbiodinium microadriaticum</name>
    <name type="common">Dinoflagellate</name>
    <name type="synonym">Zooxanthella microadriatica</name>
    <dbReference type="NCBI Taxonomy" id="2951"/>
    <lineage>
        <taxon>Eukaryota</taxon>
        <taxon>Sar</taxon>
        <taxon>Alveolata</taxon>
        <taxon>Dinophyceae</taxon>
        <taxon>Suessiales</taxon>
        <taxon>Symbiodiniaceae</taxon>
        <taxon>Symbiodinium</taxon>
    </lineage>
</organism>
<accession>A0A1Q9EJH9</accession>
<evidence type="ECO:0000256" key="1">
    <source>
        <dbReference type="ARBA" id="ARBA00006961"/>
    </source>
</evidence>
<keyword evidence="4" id="KW-1185">Reference proteome</keyword>
<dbReference type="PANTHER" id="PTHR30546:SF23">
    <property type="entry name" value="FLAVOPROTEIN-LIKE PROTEIN YCP4-RELATED"/>
    <property type="match status" value="1"/>
</dbReference>
<dbReference type="Proteomes" id="UP000186817">
    <property type="component" value="Unassembled WGS sequence"/>
</dbReference>
<dbReference type="GO" id="GO:0010181">
    <property type="term" value="F:FMN binding"/>
    <property type="evidence" value="ECO:0007669"/>
    <property type="project" value="InterPro"/>
</dbReference>
<comment type="similarity">
    <text evidence="1">Belongs to the WrbA family.</text>
</comment>
<dbReference type="SUPFAM" id="SSF52218">
    <property type="entry name" value="Flavoproteins"/>
    <property type="match status" value="2"/>
</dbReference>